<dbReference type="InterPro" id="IPR040012">
    <property type="entry name" value="CD200R"/>
</dbReference>
<dbReference type="InterPro" id="IPR013783">
    <property type="entry name" value="Ig-like_fold"/>
</dbReference>
<name>A0A7K4W6R3_9TYRA</name>
<dbReference type="PANTHER" id="PTHR21462">
    <property type="entry name" value="CELL SURFACE GLYCOPROTEIN OX2 RECEPTOR PRECURSOR"/>
    <property type="match status" value="1"/>
</dbReference>
<comment type="subcellular location">
    <subcellularLocation>
        <location evidence="1">Membrane</location>
        <topology evidence="1">Single-pass membrane protein</topology>
    </subcellularLocation>
</comment>
<keyword evidence="2" id="KW-0812">Transmembrane</keyword>
<feature type="non-terminal residue" evidence="7">
    <location>
        <position position="1"/>
    </location>
</feature>
<evidence type="ECO:0000256" key="3">
    <source>
        <dbReference type="ARBA" id="ARBA00022989"/>
    </source>
</evidence>
<evidence type="ECO:0000313" key="8">
    <source>
        <dbReference type="Proteomes" id="UP000540952"/>
    </source>
</evidence>
<keyword evidence="6" id="KW-0325">Glycoprotein</keyword>
<feature type="non-terminal residue" evidence="7">
    <location>
        <position position="177"/>
    </location>
</feature>
<reference evidence="7 8" key="1">
    <citation type="submission" date="2019-09" db="EMBL/GenBank/DDBJ databases">
        <title>Bird 10,000 Genomes (B10K) Project - Family phase.</title>
        <authorList>
            <person name="Zhang G."/>
        </authorList>
    </citation>
    <scope>NUCLEOTIDE SEQUENCE [LARGE SCALE GENOMIC DNA]</scope>
    <source>
        <strain evidence="7">B10K-CU-031-13</strain>
        <tissue evidence="7">Muscle</tissue>
    </source>
</reference>
<evidence type="ECO:0000256" key="2">
    <source>
        <dbReference type="ARBA" id="ARBA00022692"/>
    </source>
</evidence>
<proteinExistence type="predicted"/>
<dbReference type="GO" id="GO:0150077">
    <property type="term" value="P:regulation of neuroinflammatory response"/>
    <property type="evidence" value="ECO:0007669"/>
    <property type="project" value="InterPro"/>
</dbReference>
<keyword evidence="4" id="KW-0472">Membrane</keyword>
<evidence type="ECO:0000256" key="1">
    <source>
        <dbReference type="ARBA" id="ARBA00004167"/>
    </source>
</evidence>
<evidence type="ECO:0000256" key="5">
    <source>
        <dbReference type="ARBA" id="ARBA00023157"/>
    </source>
</evidence>
<sequence>VGDSPVFTCPPSPNITVLMWKIRPKVGGPCILGYRADTNMTDRTNCSDSMKWKYRPDLVPDLEIQQVGIAQEGNYICEVATPDRNLHIIYHLTVLVPPRLSLYCDEHGHPVCEAAAGKPPAKVLWLPQNNSSLEEERHNNGTVTVLSRLTTACGTNVTDTTCMVFHPAGNWNESIAC</sequence>
<organism evidence="7 8">
    <name type="scientific">Tachuris rubrigastra</name>
    <dbReference type="NCBI Taxonomy" id="495162"/>
    <lineage>
        <taxon>Eukaryota</taxon>
        <taxon>Metazoa</taxon>
        <taxon>Chordata</taxon>
        <taxon>Craniata</taxon>
        <taxon>Vertebrata</taxon>
        <taxon>Euteleostomi</taxon>
        <taxon>Archelosauria</taxon>
        <taxon>Archosauria</taxon>
        <taxon>Dinosauria</taxon>
        <taxon>Saurischia</taxon>
        <taxon>Theropoda</taxon>
        <taxon>Coelurosauria</taxon>
        <taxon>Aves</taxon>
        <taxon>Neognathae</taxon>
        <taxon>Neoaves</taxon>
        <taxon>Telluraves</taxon>
        <taxon>Australaves</taxon>
        <taxon>Passeriformes</taxon>
        <taxon>Tyrannidae</taxon>
        <taxon>Tachuris</taxon>
    </lineage>
</organism>
<dbReference type="Proteomes" id="UP000540952">
    <property type="component" value="Unassembled WGS sequence"/>
</dbReference>
<accession>A0A7K4W6R3</accession>
<dbReference type="InterPro" id="IPR036179">
    <property type="entry name" value="Ig-like_dom_sf"/>
</dbReference>
<dbReference type="EMBL" id="VZRD01000056">
    <property type="protein sequence ID" value="NWR30449.1"/>
    <property type="molecule type" value="Genomic_DNA"/>
</dbReference>
<protein>
    <submittedName>
        <fullName evidence="7">MOR1B protein</fullName>
    </submittedName>
</protein>
<dbReference type="GO" id="GO:0009897">
    <property type="term" value="C:external side of plasma membrane"/>
    <property type="evidence" value="ECO:0007669"/>
    <property type="project" value="TreeGrafter"/>
</dbReference>
<evidence type="ECO:0000313" key="7">
    <source>
        <dbReference type="EMBL" id="NWR30449.1"/>
    </source>
</evidence>
<dbReference type="AlphaFoldDB" id="A0A7K4W6R3"/>
<dbReference type="SUPFAM" id="SSF48726">
    <property type="entry name" value="Immunoglobulin"/>
    <property type="match status" value="2"/>
</dbReference>
<evidence type="ECO:0000256" key="6">
    <source>
        <dbReference type="ARBA" id="ARBA00023180"/>
    </source>
</evidence>
<dbReference type="PANTHER" id="PTHR21462:SF2">
    <property type="entry name" value="CELL SURFACE GLYCOPROTEIN CD200 RECEPTOR 2"/>
    <property type="match status" value="1"/>
</dbReference>
<gene>
    <name evidence="7" type="primary">Cd200r1b_1</name>
    <name evidence="7" type="ORF">TACRUB_R11507</name>
</gene>
<keyword evidence="5" id="KW-1015">Disulfide bond</keyword>
<dbReference type="Gene3D" id="2.60.40.10">
    <property type="entry name" value="Immunoglobulins"/>
    <property type="match status" value="2"/>
</dbReference>
<dbReference type="GO" id="GO:0038023">
    <property type="term" value="F:signaling receptor activity"/>
    <property type="evidence" value="ECO:0007669"/>
    <property type="project" value="InterPro"/>
</dbReference>
<keyword evidence="3" id="KW-1133">Transmembrane helix</keyword>
<evidence type="ECO:0000256" key="4">
    <source>
        <dbReference type="ARBA" id="ARBA00023136"/>
    </source>
</evidence>
<comment type="caution">
    <text evidence="7">The sequence shown here is derived from an EMBL/GenBank/DDBJ whole genome shotgun (WGS) entry which is preliminary data.</text>
</comment>
<keyword evidence="8" id="KW-1185">Reference proteome</keyword>